<evidence type="ECO:0000259" key="2">
    <source>
        <dbReference type="Pfam" id="PF14371"/>
    </source>
</evidence>
<dbReference type="EMBL" id="NOZQ01000015">
    <property type="protein sequence ID" value="OYD17477.1"/>
    <property type="molecule type" value="Genomic_DNA"/>
</dbReference>
<accession>A0A235C097</accession>
<evidence type="ECO:0000256" key="1">
    <source>
        <dbReference type="SAM" id="SignalP"/>
    </source>
</evidence>
<keyword evidence="1" id="KW-0732">Signal</keyword>
<protein>
    <recommendedName>
        <fullName evidence="2">DUF4412 domain-containing protein</fullName>
    </recommendedName>
</protein>
<feature type="domain" description="DUF4412" evidence="2">
    <location>
        <begin position="42"/>
        <end position="146"/>
    </location>
</feature>
<evidence type="ECO:0000313" key="4">
    <source>
        <dbReference type="Proteomes" id="UP000215215"/>
    </source>
</evidence>
<gene>
    <name evidence="3" type="ORF">CH333_00880</name>
</gene>
<proteinExistence type="predicted"/>
<dbReference type="InterPro" id="IPR025524">
    <property type="entry name" value="DUF4412"/>
</dbReference>
<sequence>MQKKTAFGWLVGMAALVVCSIPAFAAQFTADINEHDGEQIKSGKIYVKDSKYRMELEEDGQQIVIIVDQDAGVTRVVVPDEKMYVEMEADDPMSLMNDPFQSLKYTVSIGESKPLGTETVNGYECSKYVISMQGQDVMTRWVSQKLEFPIKIVNHVKQNKFMELTNIQEGSVDDSLFQVPSGYTKWEEPGEKPIDVPDWAKEVPSAPVMKPPFERDMPTGEMIRVRVEPSKSIWVKGKSKTEAGAMAKAIPFLDGKPIKDPSMYNNFAAGGVICARLHETPREANEVVIRISEGEVAVTAKYYEMVERSVSAGEELWYLVEGHDAIETRFVNLDSGVSICTRNYFKEGKQLSDDVVGPAKYRTVTLESKNEIYRCALSADADEIVFRVEKGAMLIKLGQYDSFKF</sequence>
<dbReference type="AlphaFoldDB" id="A0A235C097"/>
<reference evidence="3 4" key="1">
    <citation type="submission" date="2017-07" db="EMBL/GenBank/DDBJ databases">
        <title>Recovery of genomes from metagenomes via a dereplication, aggregation, and scoring strategy.</title>
        <authorList>
            <person name="Sieber C.M."/>
            <person name="Probst A.J."/>
            <person name="Sharrar A."/>
            <person name="Thomas B.C."/>
            <person name="Hess M."/>
            <person name="Tringe S.G."/>
            <person name="Banfield J.F."/>
        </authorList>
    </citation>
    <scope>NUCLEOTIDE SEQUENCE [LARGE SCALE GENOMIC DNA]</scope>
    <source>
        <strain evidence="3">JGI_Cruoil_03_44_89</strain>
    </source>
</reference>
<dbReference type="Proteomes" id="UP000215215">
    <property type="component" value="Unassembled WGS sequence"/>
</dbReference>
<organism evidence="3 4">
    <name type="scientific">candidate division WOR-3 bacterium JGI_Cruoil_03_44_89</name>
    <dbReference type="NCBI Taxonomy" id="1973748"/>
    <lineage>
        <taxon>Bacteria</taxon>
        <taxon>Bacteria division WOR-3</taxon>
    </lineage>
</organism>
<feature type="domain" description="DUF4412" evidence="2">
    <location>
        <begin position="148"/>
        <end position="183"/>
    </location>
</feature>
<feature type="chain" id="PRO_5012827891" description="DUF4412 domain-containing protein" evidence="1">
    <location>
        <begin position="26"/>
        <end position="405"/>
    </location>
</feature>
<comment type="caution">
    <text evidence="3">The sequence shown here is derived from an EMBL/GenBank/DDBJ whole genome shotgun (WGS) entry which is preliminary data.</text>
</comment>
<feature type="signal peptide" evidence="1">
    <location>
        <begin position="1"/>
        <end position="25"/>
    </location>
</feature>
<dbReference type="Pfam" id="PF14371">
    <property type="entry name" value="DUF4412"/>
    <property type="match status" value="2"/>
</dbReference>
<name>A0A235C097_UNCW3</name>
<evidence type="ECO:0000313" key="3">
    <source>
        <dbReference type="EMBL" id="OYD17477.1"/>
    </source>
</evidence>
<dbReference type="Gene3D" id="2.50.20.10">
    <property type="entry name" value="Lipoprotein localisation LolA/LolB/LppX"/>
    <property type="match status" value="1"/>
</dbReference>